<feature type="domain" description="Tyr recombinase" evidence="5">
    <location>
        <begin position="202"/>
        <end position="389"/>
    </location>
</feature>
<dbReference type="RefSeq" id="WP_233488156.1">
    <property type="nucleotide sequence ID" value="NZ_CVPC01000003.1"/>
</dbReference>
<dbReference type="Gene3D" id="1.10.150.130">
    <property type="match status" value="1"/>
</dbReference>
<keyword evidence="3" id="KW-0233">DNA recombination</keyword>
<keyword evidence="1" id="KW-0229">DNA integration</keyword>
<dbReference type="GO" id="GO:0006310">
    <property type="term" value="P:DNA recombination"/>
    <property type="evidence" value="ECO:0007669"/>
    <property type="project" value="UniProtKB-KW"/>
</dbReference>
<evidence type="ECO:0000256" key="3">
    <source>
        <dbReference type="ARBA" id="ARBA00023172"/>
    </source>
</evidence>
<dbReference type="InterPro" id="IPR010998">
    <property type="entry name" value="Integrase_recombinase_N"/>
</dbReference>
<gene>
    <name evidence="7" type="ORF">NIG5292_00780</name>
</gene>
<accession>A0A0U1NJU1</accession>
<dbReference type="Proteomes" id="UP000048949">
    <property type="component" value="Unassembled WGS sequence"/>
</dbReference>
<evidence type="ECO:0000256" key="1">
    <source>
        <dbReference type="ARBA" id="ARBA00022908"/>
    </source>
</evidence>
<dbReference type="InterPro" id="IPR013762">
    <property type="entry name" value="Integrase-like_cat_sf"/>
</dbReference>
<dbReference type="Pfam" id="PF00589">
    <property type="entry name" value="Phage_integrase"/>
    <property type="match status" value="1"/>
</dbReference>
<proteinExistence type="predicted"/>
<sequence length="389" mass="43628">MLTKTIPHTFIRNGYYYFSRRVPSDLRDHYSYHRIVQGLRTTSPQKAKVQASIISAKLEAYWSQVRLAKSDVIGMSLVKDSFSGSLKLDAKQPQSDCPSLLAALEVYLEQKGKGRPKTFRVAAERSCNYLIGLCGNKPLSDYTRQDALQFRDWLVARGLTGSSITRNFSYLKAVINFALSEYALDVRNPFIGVYHDRNAGVLVRKPIPIDDIRNIQSECRVIDDDMRWLIALISDTGMRLAEGAGLLKQDFIGLDTDLPYVCVTKQPWRNLKTASSERKIPLVGEALWAAKRIIEADNGSDFAFPRYNRGSATTANSASAALNKWLKHYVPDGCTMHSFRHSMRDRLRAVQCPSDITDQIGGWATDGVGQGYGSGYPMSVLQEWLVKAI</sequence>
<dbReference type="PROSITE" id="PS51900">
    <property type="entry name" value="CB"/>
    <property type="match status" value="1"/>
</dbReference>
<feature type="domain" description="Core-binding (CB)" evidence="6">
    <location>
        <begin position="98"/>
        <end position="179"/>
    </location>
</feature>
<keyword evidence="2 4" id="KW-0238">DNA-binding</keyword>
<dbReference type="Pfam" id="PF20172">
    <property type="entry name" value="DUF6538"/>
    <property type="match status" value="1"/>
</dbReference>
<evidence type="ECO:0000259" key="6">
    <source>
        <dbReference type="PROSITE" id="PS51900"/>
    </source>
</evidence>
<organism evidence="7 8">
    <name type="scientific">Nereida ignava</name>
    <dbReference type="NCBI Taxonomy" id="282199"/>
    <lineage>
        <taxon>Bacteria</taxon>
        <taxon>Pseudomonadati</taxon>
        <taxon>Pseudomonadota</taxon>
        <taxon>Alphaproteobacteria</taxon>
        <taxon>Rhodobacterales</taxon>
        <taxon>Roseobacteraceae</taxon>
        <taxon>Nereida</taxon>
    </lineage>
</organism>
<evidence type="ECO:0000256" key="2">
    <source>
        <dbReference type="ARBA" id="ARBA00023125"/>
    </source>
</evidence>
<dbReference type="GO" id="GO:0003677">
    <property type="term" value="F:DNA binding"/>
    <property type="evidence" value="ECO:0007669"/>
    <property type="project" value="UniProtKB-UniRule"/>
</dbReference>
<dbReference type="AlphaFoldDB" id="A0A0U1NJU1"/>
<dbReference type="PROSITE" id="PS51898">
    <property type="entry name" value="TYR_RECOMBINASE"/>
    <property type="match status" value="1"/>
</dbReference>
<dbReference type="SUPFAM" id="SSF56349">
    <property type="entry name" value="DNA breaking-rejoining enzymes"/>
    <property type="match status" value="1"/>
</dbReference>
<dbReference type="EMBL" id="CVQV01000003">
    <property type="protein sequence ID" value="CRK74743.1"/>
    <property type="molecule type" value="Genomic_DNA"/>
</dbReference>
<evidence type="ECO:0000259" key="5">
    <source>
        <dbReference type="PROSITE" id="PS51898"/>
    </source>
</evidence>
<dbReference type="GO" id="GO:0015074">
    <property type="term" value="P:DNA integration"/>
    <property type="evidence" value="ECO:0007669"/>
    <property type="project" value="UniProtKB-KW"/>
</dbReference>
<keyword evidence="8" id="KW-1185">Reference proteome</keyword>
<reference evidence="7 8" key="1">
    <citation type="submission" date="2015-04" db="EMBL/GenBank/DDBJ databases">
        <authorList>
            <person name="Syromyatnikov M.Y."/>
            <person name="Popov V.N."/>
        </authorList>
    </citation>
    <scope>NUCLEOTIDE SEQUENCE [LARGE SCALE GENOMIC DNA]</scope>
    <source>
        <strain evidence="7 8">CECT 5292</strain>
    </source>
</reference>
<name>A0A0U1NJU1_9RHOB</name>
<dbReference type="InterPro" id="IPR044068">
    <property type="entry name" value="CB"/>
</dbReference>
<evidence type="ECO:0000313" key="8">
    <source>
        <dbReference type="Proteomes" id="UP000048949"/>
    </source>
</evidence>
<dbReference type="STRING" id="282199.GCA_001049735_00780"/>
<protein>
    <submittedName>
        <fullName evidence="7">Site-specific recombinase XerD</fullName>
    </submittedName>
</protein>
<dbReference type="InterPro" id="IPR002104">
    <property type="entry name" value="Integrase_catalytic"/>
</dbReference>
<evidence type="ECO:0000256" key="4">
    <source>
        <dbReference type="PROSITE-ProRule" id="PRU01248"/>
    </source>
</evidence>
<dbReference type="Gene3D" id="1.10.443.10">
    <property type="entry name" value="Intergrase catalytic core"/>
    <property type="match status" value="1"/>
</dbReference>
<dbReference type="InterPro" id="IPR046668">
    <property type="entry name" value="DUF6538"/>
</dbReference>
<dbReference type="InterPro" id="IPR011010">
    <property type="entry name" value="DNA_brk_join_enz"/>
</dbReference>
<evidence type="ECO:0000313" key="7">
    <source>
        <dbReference type="EMBL" id="CRK74743.1"/>
    </source>
</evidence>